<proteinExistence type="predicted"/>
<dbReference type="OrthoDB" id="10283535at2759"/>
<name>A0A9W9WRG2_9EURO</name>
<gene>
    <name evidence="1" type="ORF">N7530_006337</name>
</gene>
<keyword evidence="2" id="KW-1185">Reference proteome</keyword>
<reference evidence="1" key="2">
    <citation type="journal article" date="2023" name="IMA Fungus">
        <title>Comparative genomic study of the Penicillium genus elucidates a diverse pangenome and 15 lateral gene transfer events.</title>
        <authorList>
            <person name="Petersen C."/>
            <person name="Sorensen T."/>
            <person name="Nielsen M.R."/>
            <person name="Sondergaard T.E."/>
            <person name="Sorensen J.L."/>
            <person name="Fitzpatrick D.A."/>
            <person name="Frisvad J.C."/>
            <person name="Nielsen K.L."/>
        </authorList>
    </citation>
    <scope>NUCLEOTIDE SEQUENCE</scope>
    <source>
        <strain evidence="1">IBT 17660</strain>
    </source>
</reference>
<organism evidence="1 2">
    <name type="scientific">Penicillium desertorum</name>
    <dbReference type="NCBI Taxonomy" id="1303715"/>
    <lineage>
        <taxon>Eukaryota</taxon>
        <taxon>Fungi</taxon>
        <taxon>Dikarya</taxon>
        <taxon>Ascomycota</taxon>
        <taxon>Pezizomycotina</taxon>
        <taxon>Eurotiomycetes</taxon>
        <taxon>Eurotiomycetidae</taxon>
        <taxon>Eurotiales</taxon>
        <taxon>Aspergillaceae</taxon>
        <taxon>Penicillium</taxon>
    </lineage>
</organism>
<evidence type="ECO:0000313" key="2">
    <source>
        <dbReference type="Proteomes" id="UP001147760"/>
    </source>
</evidence>
<accession>A0A9W9WRG2</accession>
<sequence length="77" mass="7887">MLTFQLLSQPGKAEGIAGFTDKIAGKATYQRAGSAKARCAPPAMASFAGAKRGDGGKLLSCLLYAQAIATRDVLGKV</sequence>
<reference evidence="1" key="1">
    <citation type="submission" date="2022-12" db="EMBL/GenBank/DDBJ databases">
        <authorList>
            <person name="Petersen C."/>
        </authorList>
    </citation>
    <scope>NUCLEOTIDE SEQUENCE</scope>
    <source>
        <strain evidence="1">IBT 17660</strain>
    </source>
</reference>
<protein>
    <submittedName>
        <fullName evidence="1">Uncharacterized protein</fullName>
    </submittedName>
</protein>
<evidence type="ECO:0000313" key="1">
    <source>
        <dbReference type="EMBL" id="KAJ5472336.1"/>
    </source>
</evidence>
<dbReference type="AlphaFoldDB" id="A0A9W9WRG2"/>
<comment type="caution">
    <text evidence="1">The sequence shown here is derived from an EMBL/GenBank/DDBJ whole genome shotgun (WGS) entry which is preliminary data.</text>
</comment>
<dbReference type="EMBL" id="JAPWDO010000004">
    <property type="protein sequence ID" value="KAJ5472336.1"/>
    <property type="molecule type" value="Genomic_DNA"/>
</dbReference>
<dbReference type="Proteomes" id="UP001147760">
    <property type="component" value="Unassembled WGS sequence"/>
</dbReference>